<comment type="subcellular location">
    <subcellularLocation>
        <location evidence="1">Nucleus</location>
    </subcellularLocation>
</comment>
<feature type="compositionally biased region" description="Polar residues" evidence="7">
    <location>
        <begin position="48"/>
        <end position="62"/>
    </location>
</feature>
<keyword evidence="3" id="KW-0238">DNA-binding</keyword>
<dbReference type="STRING" id="3818.A0A444YIM4"/>
<dbReference type="CDD" id="cd00018">
    <property type="entry name" value="AP2"/>
    <property type="match status" value="1"/>
</dbReference>
<keyword evidence="5" id="KW-0539">Nucleus</keyword>
<dbReference type="Proteomes" id="UP000289738">
    <property type="component" value="Chromosome B06"/>
</dbReference>
<feature type="compositionally biased region" description="Low complexity" evidence="7">
    <location>
        <begin position="226"/>
        <end position="237"/>
    </location>
</feature>
<evidence type="ECO:0000256" key="5">
    <source>
        <dbReference type="ARBA" id="ARBA00023242"/>
    </source>
</evidence>
<name>A0A444YIM4_ARAHY</name>
<dbReference type="OrthoDB" id="1930411at2759"/>
<dbReference type="Pfam" id="PF00847">
    <property type="entry name" value="AP2"/>
    <property type="match status" value="1"/>
</dbReference>
<dbReference type="InterPro" id="IPR044808">
    <property type="entry name" value="ERF_plant"/>
</dbReference>
<sequence length="309" mass="34673">MCGGAIIAEFIPRNRTRRLTASEIWPNTFSNNQVDDFDFDFSHHHLKNTPTLNKSSSPSVGEQDQENSKPPAKRQRKNLYRGIRQRPWGKWAAEIRDPRKGVRVWLGTFNTAEEAARAYDREARKIRGKKAKVNFPNEDDEYSIQQSRNIIPNIPPPIRRSSNHPPLYQYGDANNNSNNNMNNQARTLNLNLEFGYDLNHGGAVGVGDAINADPFVSCVDQNSEYGSGSGSASEVAGGSSGDQQHQEEKKSYEVEKLSEELMAYENYMGFYDQMPFYDAQSAVAAVAAANNNNNVVQESVVGELWTFDE</sequence>
<accession>A0A444YIM4</accession>
<evidence type="ECO:0000256" key="1">
    <source>
        <dbReference type="ARBA" id="ARBA00004123"/>
    </source>
</evidence>
<comment type="caution">
    <text evidence="9">The sequence shown here is derived from an EMBL/GenBank/DDBJ whole genome shotgun (WGS) entry which is preliminary data.</text>
</comment>
<organism evidence="9 10">
    <name type="scientific">Arachis hypogaea</name>
    <name type="common">Peanut</name>
    <dbReference type="NCBI Taxonomy" id="3818"/>
    <lineage>
        <taxon>Eukaryota</taxon>
        <taxon>Viridiplantae</taxon>
        <taxon>Streptophyta</taxon>
        <taxon>Embryophyta</taxon>
        <taxon>Tracheophyta</taxon>
        <taxon>Spermatophyta</taxon>
        <taxon>Magnoliopsida</taxon>
        <taxon>eudicotyledons</taxon>
        <taxon>Gunneridae</taxon>
        <taxon>Pentapetalae</taxon>
        <taxon>rosids</taxon>
        <taxon>fabids</taxon>
        <taxon>Fabales</taxon>
        <taxon>Fabaceae</taxon>
        <taxon>Papilionoideae</taxon>
        <taxon>50 kb inversion clade</taxon>
        <taxon>dalbergioids sensu lato</taxon>
        <taxon>Dalbergieae</taxon>
        <taxon>Pterocarpus clade</taxon>
        <taxon>Arachis</taxon>
    </lineage>
</organism>
<dbReference type="Gramene" id="arahy.Tifrunner.gnm2.ann2.Ah16g088000.1">
    <property type="protein sequence ID" value="arahy.Tifrunner.gnm2.ann2.Ah16g088000.1-CDS"/>
    <property type="gene ID" value="arahy.Tifrunner.gnm2.ann2.Ah16g088000"/>
</dbReference>
<keyword evidence="2" id="KW-0805">Transcription regulation</keyword>
<dbReference type="PROSITE" id="PS51032">
    <property type="entry name" value="AP2_ERF"/>
    <property type="match status" value="1"/>
</dbReference>
<evidence type="ECO:0000256" key="3">
    <source>
        <dbReference type="ARBA" id="ARBA00023125"/>
    </source>
</evidence>
<dbReference type="InterPro" id="IPR001471">
    <property type="entry name" value="AP2/ERF_dom"/>
</dbReference>
<evidence type="ECO:0000259" key="8">
    <source>
        <dbReference type="PROSITE" id="PS51032"/>
    </source>
</evidence>
<dbReference type="AlphaFoldDB" id="A0A444YIM4"/>
<dbReference type="InterPro" id="IPR036955">
    <property type="entry name" value="AP2/ERF_dom_sf"/>
</dbReference>
<evidence type="ECO:0000256" key="6">
    <source>
        <dbReference type="ARBA" id="ARBA00024343"/>
    </source>
</evidence>
<dbReference type="GO" id="GO:0003700">
    <property type="term" value="F:DNA-binding transcription factor activity"/>
    <property type="evidence" value="ECO:0007669"/>
    <property type="project" value="InterPro"/>
</dbReference>
<gene>
    <name evidence="9" type="ORF">Ahy_B06g080601</name>
</gene>
<feature type="domain" description="AP2/ERF" evidence="8">
    <location>
        <begin position="79"/>
        <end position="136"/>
    </location>
</feature>
<feature type="region of interest" description="Disordered" evidence="7">
    <location>
        <begin position="48"/>
        <end position="80"/>
    </location>
</feature>
<evidence type="ECO:0000256" key="7">
    <source>
        <dbReference type="SAM" id="MobiDB-lite"/>
    </source>
</evidence>
<evidence type="ECO:0000256" key="2">
    <source>
        <dbReference type="ARBA" id="ARBA00023015"/>
    </source>
</evidence>
<keyword evidence="10" id="KW-1185">Reference proteome</keyword>
<dbReference type="SMART" id="SM00380">
    <property type="entry name" value="AP2"/>
    <property type="match status" value="1"/>
</dbReference>
<dbReference type="GO" id="GO:0009873">
    <property type="term" value="P:ethylene-activated signaling pathway"/>
    <property type="evidence" value="ECO:0007669"/>
    <property type="project" value="InterPro"/>
</dbReference>
<dbReference type="SMR" id="A0A444YIM4"/>
<dbReference type="FunFam" id="3.30.730.10:FF:000001">
    <property type="entry name" value="Ethylene-responsive transcription factor 2"/>
    <property type="match status" value="1"/>
</dbReference>
<protein>
    <recommendedName>
        <fullName evidence="8">AP2/ERF domain-containing protein</fullName>
    </recommendedName>
</protein>
<reference evidence="9 10" key="1">
    <citation type="submission" date="2019-01" db="EMBL/GenBank/DDBJ databases">
        <title>Sequencing of cultivated peanut Arachis hypogaea provides insights into genome evolution and oil improvement.</title>
        <authorList>
            <person name="Chen X."/>
        </authorList>
    </citation>
    <scope>NUCLEOTIDE SEQUENCE [LARGE SCALE GENOMIC DNA]</scope>
    <source>
        <strain evidence="10">cv. Fuhuasheng</strain>
        <tissue evidence="9">Leaves</tissue>
    </source>
</reference>
<evidence type="ECO:0000313" key="9">
    <source>
        <dbReference type="EMBL" id="RYR01737.1"/>
    </source>
</evidence>
<evidence type="ECO:0000256" key="4">
    <source>
        <dbReference type="ARBA" id="ARBA00023163"/>
    </source>
</evidence>
<proteinExistence type="inferred from homology"/>
<comment type="similarity">
    <text evidence="6">Belongs to the AP2/ERF transcription factor family. ERF subfamily.</text>
</comment>
<feature type="region of interest" description="Disordered" evidence="7">
    <location>
        <begin position="226"/>
        <end position="252"/>
    </location>
</feature>
<dbReference type="SUPFAM" id="SSF54171">
    <property type="entry name" value="DNA-binding domain"/>
    <property type="match status" value="1"/>
</dbReference>
<dbReference type="PRINTS" id="PR00367">
    <property type="entry name" value="ETHRSPELEMNT"/>
</dbReference>
<dbReference type="GO" id="GO:0005634">
    <property type="term" value="C:nucleus"/>
    <property type="evidence" value="ECO:0007669"/>
    <property type="project" value="UniProtKB-SubCell"/>
</dbReference>
<keyword evidence="4" id="KW-0804">Transcription</keyword>
<dbReference type="PANTHER" id="PTHR31190">
    <property type="entry name" value="DNA-BINDING DOMAIN"/>
    <property type="match status" value="1"/>
</dbReference>
<evidence type="ECO:0000313" key="10">
    <source>
        <dbReference type="Proteomes" id="UP000289738"/>
    </source>
</evidence>
<dbReference type="EMBL" id="SDMP01000016">
    <property type="protein sequence ID" value="RYR01737.1"/>
    <property type="molecule type" value="Genomic_DNA"/>
</dbReference>
<dbReference type="PANTHER" id="PTHR31190:SF363">
    <property type="entry name" value="AP2_ERF DOMAIN-CONTAINING PROTEIN"/>
    <property type="match status" value="1"/>
</dbReference>
<dbReference type="Gene3D" id="3.30.730.10">
    <property type="entry name" value="AP2/ERF domain"/>
    <property type="match status" value="1"/>
</dbReference>
<dbReference type="InterPro" id="IPR016177">
    <property type="entry name" value="DNA-bd_dom_sf"/>
</dbReference>
<dbReference type="GO" id="GO:0003677">
    <property type="term" value="F:DNA binding"/>
    <property type="evidence" value="ECO:0007669"/>
    <property type="project" value="UniProtKB-KW"/>
</dbReference>